<evidence type="ECO:0000256" key="2">
    <source>
        <dbReference type="ARBA" id="ARBA00009152"/>
    </source>
</evidence>
<dbReference type="InterPro" id="IPR003141">
    <property type="entry name" value="Pol/His_phosphatase_N"/>
</dbReference>
<dbReference type="GO" id="GO:0004401">
    <property type="term" value="F:histidinol-phosphatase activity"/>
    <property type="evidence" value="ECO:0007669"/>
    <property type="project" value="UniProtKB-UniRule"/>
</dbReference>
<comment type="similarity">
    <text evidence="2 8">Belongs to the PHP hydrolase family. HisK subfamily.</text>
</comment>
<dbReference type="EC" id="3.1.3.15" evidence="3 8"/>
<dbReference type="Gene3D" id="3.20.20.140">
    <property type="entry name" value="Metal-dependent hydrolases"/>
    <property type="match status" value="1"/>
</dbReference>
<comment type="caution">
    <text evidence="11">The sequence shown here is derived from an EMBL/GenBank/DDBJ whole genome shotgun (WGS) entry which is preliminary data.</text>
</comment>
<name>A0A9D1EBQ2_9FIRM</name>
<proteinExistence type="inferred from homology"/>
<protein>
    <recommendedName>
        <fullName evidence="3 8">Histidinol-phosphatase</fullName>
        <shortName evidence="8">HolPase</shortName>
        <ecNumber evidence="3 8">3.1.3.15</ecNumber>
    </recommendedName>
</protein>
<reference evidence="11" key="2">
    <citation type="journal article" date="2021" name="PeerJ">
        <title>Extensive microbial diversity within the chicken gut microbiome revealed by metagenomics and culture.</title>
        <authorList>
            <person name="Gilroy R."/>
            <person name="Ravi A."/>
            <person name="Getino M."/>
            <person name="Pursley I."/>
            <person name="Horton D.L."/>
            <person name="Alikhan N.F."/>
            <person name="Baker D."/>
            <person name="Gharbi K."/>
            <person name="Hall N."/>
            <person name="Watson M."/>
            <person name="Adriaenssens E.M."/>
            <person name="Foster-Nyarko E."/>
            <person name="Jarju S."/>
            <person name="Secka A."/>
            <person name="Antonio M."/>
            <person name="Oren A."/>
            <person name="Chaudhuri R.R."/>
            <person name="La Ragione R."/>
            <person name="Hildebrand F."/>
            <person name="Pallen M.J."/>
        </authorList>
    </citation>
    <scope>NUCLEOTIDE SEQUENCE</scope>
    <source>
        <strain evidence="11">ChiSjej5B23-6657</strain>
    </source>
</reference>
<evidence type="ECO:0000256" key="1">
    <source>
        <dbReference type="ARBA" id="ARBA00004970"/>
    </source>
</evidence>
<dbReference type="AlphaFoldDB" id="A0A9D1EBQ2"/>
<evidence type="ECO:0000256" key="4">
    <source>
        <dbReference type="ARBA" id="ARBA00022605"/>
    </source>
</evidence>
<dbReference type="SMART" id="SM00481">
    <property type="entry name" value="POLIIIAc"/>
    <property type="match status" value="1"/>
</dbReference>
<dbReference type="InterPro" id="IPR016195">
    <property type="entry name" value="Pol/histidinol_Pase-like"/>
</dbReference>
<reference evidence="11" key="1">
    <citation type="submission" date="2020-10" db="EMBL/GenBank/DDBJ databases">
        <authorList>
            <person name="Gilroy R."/>
        </authorList>
    </citation>
    <scope>NUCLEOTIDE SEQUENCE</scope>
    <source>
        <strain evidence="11">ChiSjej5B23-6657</strain>
    </source>
</reference>
<keyword evidence="4 8" id="KW-0028">Amino-acid biosynthesis</keyword>
<dbReference type="PANTHER" id="PTHR21039:SF0">
    <property type="entry name" value="HISTIDINOL-PHOSPHATASE"/>
    <property type="match status" value="1"/>
</dbReference>
<dbReference type="Proteomes" id="UP000823912">
    <property type="component" value="Unassembled WGS sequence"/>
</dbReference>
<dbReference type="NCBIfam" id="TIGR01856">
    <property type="entry name" value="hisJ_fam"/>
    <property type="match status" value="1"/>
</dbReference>
<evidence type="ECO:0000256" key="3">
    <source>
        <dbReference type="ARBA" id="ARBA00013085"/>
    </source>
</evidence>
<dbReference type="SUPFAM" id="SSF89550">
    <property type="entry name" value="PHP domain-like"/>
    <property type="match status" value="1"/>
</dbReference>
<evidence type="ECO:0000256" key="8">
    <source>
        <dbReference type="RuleBase" id="RU366003"/>
    </source>
</evidence>
<keyword evidence="5 8" id="KW-0378">Hydrolase</keyword>
<gene>
    <name evidence="11" type="ORF">IAA55_11000</name>
</gene>
<evidence type="ECO:0000256" key="5">
    <source>
        <dbReference type="ARBA" id="ARBA00022801"/>
    </source>
</evidence>
<dbReference type="InterPro" id="IPR010140">
    <property type="entry name" value="Histidinol_P_phosphatase_HisJ"/>
</dbReference>
<dbReference type="InterPro" id="IPR004013">
    <property type="entry name" value="PHP_dom"/>
</dbReference>
<feature type="domain" description="Polymerase/histidinol phosphatase N-terminal" evidence="10">
    <location>
        <begin position="4"/>
        <end position="87"/>
    </location>
</feature>
<feature type="region of interest" description="Disordered" evidence="9">
    <location>
        <begin position="1"/>
        <end position="26"/>
    </location>
</feature>
<evidence type="ECO:0000313" key="12">
    <source>
        <dbReference type="Proteomes" id="UP000823912"/>
    </source>
</evidence>
<comment type="catalytic activity">
    <reaction evidence="7 8">
        <text>L-histidinol phosphate + H2O = L-histidinol + phosphate</text>
        <dbReference type="Rhea" id="RHEA:14465"/>
        <dbReference type="ChEBI" id="CHEBI:15377"/>
        <dbReference type="ChEBI" id="CHEBI:43474"/>
        <dbReference type="ChEBI" id="CHEBI:57699"/>
        <dbReference type="ChEBI" id="CHEBI:57980"/>
        <dbReference type="EC" id="3.1.3.15"/>
    </reaction>
</comment>
<evidence type="ECO:0000256" key="9">
    <source>
        <dbReference type="SAM" id="MobiDB-lite"/>
    </source>
</evidence>
<sequence>MTLWDAHMHTSFSGDAHTPPEEMADTARGKQLPGITFTDHLDWDYRETPGMFDLDIEAYLQRITQLQAEYNTENFHIYLGLELGLQPHLAERHRKLLDTCPFDFVIGSSHVVHGRDPYYPSYFEGRPSHEAYLEYYESILENIEAFDGFDSYGHLDYVFRYGPSEDSRNPEDTYRNYSDIVDAILEALIRRDKALEVNSGAYRCGLTQPNPSLSVLKRYYELGGRLITIGADAHKPEHVGLRFDLLPQLLTGIGFREYAVYRKRSPILYPLC</sequence>
<dbReference type="EMBL" id="DVHM01000184">
    <property type="protein sequence ID" value="HIR71788.1"/>
    <property type="molecule type" value="Genomic_DNA"/>
</dbReference>
<dbReference type="GO" id="GO:0005737">
    <property type="term" value="C:cytoplasm"/>
    <property type="evidence" value="ECO:0007669"/>
    <property type="project" value="TreeGrafter"/>
</dbReference>
<evidence type="ECO:0000256" key="7">
    <source>
        <dbReference type="ARBA" id="ARBA00049158"/>
    </source>
</evidence>
<evidence type="ECO:0000259" key="10">
    <source>
        <dbReference type="SMART" id="SM00481"/>
    </source>
</evidence>
<dbReference type="GO" id="GO:0000105">
    <property type="term" value="P:L-histidine biosynthetic process"/>
    <property type="evidence" value="ECO:0007669"/>
    <property type="project" value="UniProtKB-UniRule"/>
</dbReference>
<keyword evidence="6 8" id="KW-0368">Histidine biosynthesis</keyword>
<dbReference type="Pfam" id="PF02811">
    <property type="entry name" value="PHP"/>
    <property type="match status" value="1"/>
</dbReference>
<accession>A0A9D1EBQ2</accession>
<dbReference type="PANTHER" id="PTHR21039">
    <property type="entry name" value="HISTIDINOL PHOSPHATASE-RELATED"/>
    <property type="match status" value="1"/>
</dbReference>
<evidence type="ECO:0000313" key="11">
    <source>
        <dbReference type="EMBL" id="HIR71788.1"/>
    </source>
</evidence>
<evidence type="ECO:0000256" key="6">
    <source>
        <dbReference type="ARBA" id="ARBA00023102"/>
    </source>
</evidence>
<comment type="pathway">
    <text evidence="1 8">Amino-acid biosynthesis; L-histidine biosynthesis; L-histidine from 5-phospho-alpha-D-ribose 1-diphosphate: step 8/9.</text>
</comment>
<organism evidence="11 12">
    <name type="scientific">Candidatus Pullilachnospira gallistercoris</name>
    <dbReference type="NCBI Taxonomy" id="2840911"/>
    <lineage>
        <taxon>Bacteria</taxon>
        <taxon>Bacillati</taxon>
        <taxon>Bacillota</taxon>
        <taxon>Clostridia</taxon>
        <taxon>Lachnospirales</taxon>
        <taxon>Lachnospiraceae</taxon>
        <taxon>Lachnospiraceae incertae sedis</taxon>
        <taxon>Candidatus Pullilachnospira</taxon>
    </lineage>
</organism>